<name>A0A392SRF6_9FABA</name>
<dbReference type="AlphaFoldDB" id="A0A392SRF6"/>
<keyword evidence="2" id="KW-1185">Reference proteome</keyword>
<organism evidence="1 2">
    <name type="scientific">Trifolium medium</name>
    <dbReference type="NCBI Taxonomy" id="97028"/>
    <lineage>
        <taxon>Eukaryota</taxon>
        <taxon>Viridiplantae</taxon>
        <taxon>Streptophyta</taxon>
        <taxon>Embryophyta</taxon>
        <taxon>Tracheophyta</taxon>
        <taxon>Spermatophyta</taxon>
        <taxon>Magnoliopsida</taxon>
        <taxon>eudicotyledons</taxon>
        <taxon>Gunneridae</taxon>
        <taxon>Pentapetalae</taxon>
        <taxon>rosids</taxon>
        <taxon>fabids</taxon>
        <taxon>Fabales</taxon>
        <taxon>Fabaceae</taxon>
        <taxon>Papilionoideae</taxon>
        <taxon>50 kb inversion clade</taxon>
        <taxon>NPAAA clade</taxon>
        <taxon>Hologalegina</taxon>
        <taxon>IRL clade</taxon>
        <taxon>Trifolieae</taxon>
        <taxon>Trifolium</taxon>
    </lineage>
</organism>
<protein>
    <submittedName>
        <fullName evidence="1">Uncharacterized protein</fullName>
    </submittedName>
</protein>
<evidence type="ECO:0000313" key="1">
    <source>
        <dbReference type="EMBL" id="MCI51443.1"/>
    </source>
</evidence>
<comment type="caution">
    <text evidence="1">The sequence shown here is derived from an EMBL/GenBank/DDBJ whole genome shotgun (WGS) entry which is preliminary data.</text>
</comment>
<accession>A0A392SRF6</accession>
<dbReference type="EMBL" id="LXQA010431958">
    <property type="protein sequence ID" value="MCI51443.1"/>
    <property type="molecule type" value="Genomic_DNA"/>
</dbReference>
<evidence type="ECO:0000313" key="2">
    <source>
        <dbReference type="Proteomes" id="UP000265520"/>
    </source>
</evidence>
<sequence length="25" mass="2826">MEPCSKEECAYVICSTKYAAKLRTT</sequence>
<reference evidence="1 2" key="1">
    <citation type="journal article" date="2018" name="Front. Plant Sci.">
        <title>Red Clover (Trifolium pratense) and Zigzag Clover (T. medium) - A Picture of Genomic Similarities and Differences.</title>
        <authorList>
            <person name="Dluhosova J."/>
            <person name="Istvanek J."/>
            <person name="Nedelnik J."/>
            <person name="Repkova J."/>
        </authorList>
    </citation>
    <scope>NUCLEOTIDE SEQUENCE [LARGE SCALE GENOMIC DNA]</scope>
    <source>
        <strain evidence="2">cv. 10/8</strain>
        <tissue evidence="1">Leaf</tissue>
    </source>
</reference>
<proteinExistence type="predicted"/>
<feature type="non-terminal residue" evidence="1">
    <location>
        <position position="25"/>
    </location>
</feature>
<dbReference type="Proteomes" id="UP000265520">
    <property type="component" value="Unassembled WGS sequence"/>
</dbReference>